<dbReference type="OrthoDB" id="163346at2759"/>
<proteinExistence type="predicted"/>
<dbReference type="AlphaFoldDB" id="D0P1V0"/>
<dbReference type="VEuPathDB" id="FungiDB:PITG_19988"/>
<sequence>MDIRQDMVVSEALLSTNSNPCSGVSGTNFNKFDVASTVTASPLDSDSTLGFYETVQSPLPTVYEQRVNYQSRRSLALLINYFAAGLFHGVVPALVYPLFKIRLGLQGYQTNATQTLLGYGFRTFTLVGRSYCSFSV</sequence>
<dbReference type="GeneID" id="9480470"/>
<reference evidence="3" key="1">
    <citation type="journal article" date="2009" name="Nature">
        <title>Genome sequence and analysis of the Irish potato famine pathogen Phytophthora infestans.</title>
        <authorList>
            <consortium name="The Broad Institute Genome Sequencing Platform"/>
            <person name="Haas B.J."/>
            <person name="Kamoun S."/>
            <person name="Zody M.C."/>
            <person name="Jiang R.H."/>
            <person name="Handsaker R.E."/>
            <person name="Cano L.M."/>
            <person name="Grabherr M."/>
            <person name="Kodira C.D."/>
            <person name="Raffaele S."/>
            <person name="Torto-Alalibo T."/>
            <person name="Bozkurt T.O."/>
            <person name="Ah-Fong A.M."/>
            <person name="Alvarado L."/>
            <person name="Anderson V.L."/>
            <person name="Armstrong M.R."/>
            <person name="Avrova A."/>
            <person name="Baxter L."/>
            <person name="Beynon J."/>
            <person name="Boevink P.C."/>
            <person name="Bollmann S.R."/>
            <person name="Bos J.I."/>
            <person name="Bulone V."/>
            <person name="Cai G."/>
            <person name="Cakir C."/>
            <person name="Carrington J.C."/>
            <person name="Chawner M."/>
            <person name="Conti L."/>
            <person name="Costanzo S."/>
            <person name="Ewan R."/>
            <person name="Fahlgren N."/>
            <person name="Fischbach M.A."/>
            <person name="Fugelstad J."/>
            <person name="Gilroy E.M."/>
            <person name="Gnerre S."/>
            <person name="Green P.J."/>
            <person name="Grenville-Briggs L.J."/>
            <person name="Griffith J."/>
            <person name="Grunwald N.J."/>
            <person name="Horn K."/>
            <person name="Horner N.R."/>
            <person name="Hu C.H."/>
            <person name="Huitema E."/>
            <person name="Jeong D.H."/>
            <person name="Jones A.M."/>
            <person name="Jones J.D."/>
            <person name="Jones R.W."/>
            <person name="Karlsson E.K."/>
            <person name="Kunjeti S.G."/>
            <person name="Lamour K."/>
            <person name="Liu Z."/>
            <person name="Ma L."/>
            <person name="Maclean D."/>
            <person name="Chibucos M.C."/>
            <person name="McDonald H."/>
            <person name="McWalters J."/>
            <person name="Meijer H.J."/>
            <person name="Morgan W."/>
            <person name="Morris P.F."/>
            <person name="Munro C.A."/>
            <person name="O'Neill K."/>
            <person name="Ospina-Giraldo M."/>
            <person name="Pinzon A."/>
            <person name="Pritchard L."/>
            <person name="Ramsahoye B."/>
            <person name="Ren Q."/>
            <person name="Restrepo S."/>
            <person name="Roy S."/>
            <person name="Sadanandom A."/>
            <person name="Savidor A."/>
            <person name="Schornack S."/>
            <person name="Schwartz D.C."/>
            <person name="Schumann U.D."/>
            <person name="Schwessinger B."/>
            <person name="Seyer L."/>
            <person name="Sharpe T."/>
            <person name="Silvar C."/>
            <person name="Song J."/>
            <person name="Studholme D.J."/>
            <person name="Sykes S."/>
            <person name="Thines M."/>
            <person name="van de Vondervoort P.J."/>
            <person name="Phuntumart V."/>
            <person name="Wawra S."/>
            <person name="Weide R."/>
            <person name="Win J."/>
            <person name="Young C."/>
            <person name="Zhou S."/>
            <person name="Fry W."/>
            <person name="Meyers B.C."/>
            <person name="van West P."/>
            <person name="Ristaino J."/>
            <person name="Govers F."/>
            <person name="Birch P.R."/>
            <person name="Whisson S.C."/>
            <person name="Judelson H.S."/>
            <person name="Nusbaum C."/>
        </authorList>
    </citation>
    <scope>NUCLEOTIDE SEQUENCE [LARGE SCALE GENOMIC DNA]</scope>
    <source>
        <strain evidence="3">T30-4</strain>
    </source>
</reference>
<dbReference type="HOGENOM" id="CLU_1879476_0_0_1"/>
<keyword evidence="1 2" id="KW-0812">Transmembrane</keyword>
<dbReference type="RefSeq" id="XP_002895713.1">
    <property type="nucleotide sequence ID" value="XM_002895667.1"/>
</dbReference>
<accession>D0P1V0</accession>
<dbReference type="EMBL" id="DS028258">
    <property type="protein sequence ID" value="EEY55083.1"/>
    <property type="molecule type" value="Genomic_DNA"/>
</dbReference>
<keyword evidence="1" id="KW-1133">Transmembrane helix</keyword>
<dbReference type="KEGG" id="pif:PITG_19988"/>
<dbReference type="eggNOG" id="ENOG502QWQF">
    <property type="taxonomic scope" value="Eukaryota"/>
</dbReference>
<evidence type="ECO:0000313" key="2">
    <source>
        <dbReference type="EMBL" id="EEY55083.1"/>
    </source>
</evidence>
<protein>
    <submittedName>
        <fullName evidence="2">Transmembrane protein, putative</fullName>
    </submittedName>
</protein>
<gene>
    <name evidence="2" type="ORF">PITG_19988</name>
</gene>
<feature type="transmembrane region" description="Helical" evidence="1">
    <location>
        <begin position="75"/>
        <end position="99"/>
    </location>
</feature>
<dbReference type="Proteomes" id="UP000006643">
    <property type="component" value="Unassembled WGS sequence"/>
</dbReference>
<name>D0P1V0_PHYIT</name>
<evidence type="ECO:0000256" key="1">
    <source>
        <dbReference type="SAM" id="Phobius"/>
    </source>
</evidence>
<dbReference type="InParanoid" id="D0P1V0"/>
<keyword evidence="1" id="KW-0472">Membrane</keyword>
<keyword evidence="3" id="KW-1185">Reference proteome</keyword>
<organism evidence="2 3">
    <name type="scientific">Phytophthora infestans (strain T30-4)</name>
    <name type="common">Potato late blight agent</name>
    <dbReference type="NCBI Taxonomy" id="403677"/>
    <lineage>
        <taxon>Eukaryota</taxon>
        <taxon>Sar</taxon>
        <taxon>Stramenopiles</taxon>
        <taxon>Oomycota</taxon>
        <taxon>Peronosporomycetes</taxon>
        <taxon>Peronosporales</taxon>
        <taxon>Peronosporaceae</taxon>
        <taxon>Phytophthora</taxon>
    </lineage>
</organism>
<evidence type="ECO:0000313" key="3">
    <source>
        <dbReference type="Proteomes" id="UP000006643"/>
    </source>
</evidence>